<feature type="chain" id="PRO_5022130289" description="Ig-like domain-containing protein" evidence="1">
    <location>
        <begin position="41"/>
        <end position="916"/>
    </location>
</feature>
<dbReference type="Gene3D" id="2.60.40.2700">
    <property type="match status" value="5"/>
</dbReference>
<sequence length="916" mass="93963">MKTPTSLPPRRNRRATSLLALTAAGALSLAALAAAPGALAAEAEQPATSANWLEGYFNNVAIGDSGSTAANFDGLGYYFLRDSQGALPTNTPLTIDGEGGTELSYTLAGGTEGAADNISIAPEDTFTIDNTSLGLGSLASTKATQIRLIGAGSGGTTEARVTLNYASDNNDETSDSSTETSVNLFDWCSPGGTTDSTSITNKWNRSGDNLGCGLSATKTLHVDEGRAVDSITVKVPVQNSSWRFHIFAIASDAVVDTDAITLKSTSGAATIGNIPEGNKYSDSMESLTASNTVAWSQAPDSVTYVWRVAGKTVQVGPSDSYAFRAADAGKSIVVSAVAKKKGYVSGAVTSDSVTIAKGDFTSTTDPQLGGTARVGDQLTATPGAVTPTGATVSYAWFADGQEIAGASASSLLLSANELGKKISVKVTYSKAGFNDLTAQASIDDPVAKGTITTTTQPSIAGSFTTGSQLTASAGSYSPTGVTESHQWLADGEEIAGATASTYTVTPNDVNKTIGLRVTASRDGFEDAVATVSGEEVTKADLAATADPTVSTNPAFGSEVVVLPGTYVPESAVESYEWLLDGTPIENAAGAQYTPSTQDIGKVLSVRVTAAADGYNAYARELVSGKIALAELAVTVAPSLTPKSGVIGTAARVVPGTYAAGSDGAAAVQLSYQWSVDGADIPKATTATYTPVAADLGKTLRVVVTATLPGYADSVTTLEAGKVSRGALVAAKAPAITGSVVRVGQAVKATPGTYNVAGASYTYQWLRNGAAISKATGATYTPVAADYRAGLAVRVTATLNGYASVTTVSAQRTVGIGIISVKKKASLKVGKKKAIKKKIKAGKKVKVVKPKLSTGGVKLTYRWYVGKKKVSGKKGAKKTYKVTRKDVKKKLFVKITLKKSGYKTVTIKTAKTGKVKR</sequence>
<keyword evidence="1" id="KW-0732">Signal</keyword>
<accession>A0A542SNN6</accession>
<feature type="signal peptide" evidence="1">
    <location>
        <begin position="1"/>
        <end position="40"/>
    </location>
</feature>
<protein>
    <recommendedName>
        <fullName evidence="4">Ig-like domain-containing protein</fullName>
    </recommendedName>
</protein>
<dbReference type="EMBL" id="VFNV01000001">
    <property type="protein sequence ID" value="TQK76192.1"/>
    <property type="molecule type" value="Genomic_DNA"/>
</dbReference>
<dbReference type="Proteomes" id="UP000316181">
    <property type="component" value="Unassembled WGS sequence"/>
</dbReference>
<organism evidence="2 3">
    <name type="scientific">Rarobacter incanus</name>
    <dbReference type="NCBI Taxonomy" id="153494"/>
    <lineage>
        <taxon>Bacteria</taxon>
        <taxon>Bacillati</taxon>
        <taxon>Actinomycetota</taxon>
        <taxon>Actinomycetes</taxon>
        <taxon>Micrococcales</taxon>
        <taxon>Rarobacteraceae</taxon>
        <taxon>Rarobacter</taxon>
    </lineage>
</organism>
<comment type="caution">
    <text evidence="2">The sequence shown here is derived from an EMBL/GenBank/DDBJ whole genome shotgun (WGS) entry which is preliminary data.</text>
</comment>
<evidence type="ECO:0008006" key="4">
    <source>
        <dbReference type="Google" id="ProtNLM"/>
    </source>
</evidence>
<name>A0A542SNN6_9MICO</name>
<dbReference type="InterPro" id="IPR006311">
    <property type="entry name" value="TAT_signal"/>
</dbReference>
<dbReference type="RefSeq" id="WP_170207863.1">
    <property type="nucleotide sequence ID" value="NZ_BAAATB010000002.1"/>
</dbReference>
<dbReference type="AlphaFoldDB" id="A0A542SNN6"/>
<dbReference type="PROSITE" id="PS51318">
    <property type="entry name" value="TAT"/>
    <property type="match status" value="1"/>
</dbReference>
<evidence type="ECO:0000313" key="2">
    <source>
        <dbReference type="EMBL" id="TQK76192.1"/>
    </source>
</evidence>
<proteinExistence type="predicted"/>
<keyword evidence="3" id="KW-1185">Reference proteome</keyword>
<evidence type="ECO:0000256" key="1">
    <source>
        <dbReference type="SAM" id="SignalP"/>
    </source>
</evidence>
<reference evidence="2 3" key="1">
    <citation type="submission" date="2019-06" db="EMBL/GenBank/DDBJ databases">
        <title>Sequencing the genomes of 1000 actinobacteria strains.</title>
        <authorList>
            <person name="Klenk H.-P."/>
        </authorList>
    </citation>
    <scope>NUCLEOTIDE SEQUENCE [LARGE SCALE GENOMIC DNA]</scope>
    <source>
        <strain evidence="2 3">DSM 10596</strain>
    </source>
</reference>
<gene>
    <name evidence="2" type="ORF">FB389_0852</name>
</gene>
<evidence type="ECO:0000313" key="3">
    <source>
        <dbReference type="Proteomes" id="UP000316181"/>
    </source>
</evidence>